<reference evidence="5" key="1">
    <citation type="journal article" date="2019" name="Int. J. Syst. Evol. Microbiol.">
        <title>The Global Catalogue of Microorganisms (GCM) 10K type strain sequencing project: providing services to taxonomists for standard genome sequencing and annotation.</title>
        <authorList>
            <consortium name="The Broad Institute Genomics Platform"/>
            <consortium name="The Broad Institute Genome Sequencing Center for Infectious Disease"/>
            <person name="Wu L."/>
            <person name="Ma J."/>
        </authorList>
    </citation>
    <scope>NUCLEOTIDE SEQUENCE [LARGE SCALE GENOMIC DNA]</scope>
    <source>
        <strain evidence="5">KCTC 52368</strain>
    </source>
</reference>
<evidence type="ECO:0000256" key="1">
    <source>
        <dbReference type="ARBA" id="ARBA00023002"/>
    </source>
</evidence>
<name>A0ABW5MXT7_9FLAO</name>
<evidence type="ECO:0000313" key="4">
    <source>
        <dbReference type="EMBL" id="MFD2588027.1"/>
    </source>
</evidence>
<proteinExistence type="predicted"/>
<protein>
    <submittedName>
        <fullName evidence="4">Iron-containing alcohol dehydrogenase family protein</fullName>
    </submittedName>
</protein>
<gene>
    <name evidence="4" type="ORF">ACFSQJ_13865</name>
</gene>
<accession>A0ABW5MXT7</accession>
<evidence type="ECO:0000259" key="2">
    <source>
        <dbReference type="Pfam" id="PF00465"/>
    </source>
</evidence>
<feature type="domain" description="Alcohol dehydrogenase iron-type/glycerol dehydrogenase GldA" evidence="2">
    <location>
        <begin position="22"/>
        <end position="168"/>
    </location>
</feature>
<dbReference type="CDD" id="cd08551">
    <property type="entry name" value="Fe-ADH"/>
    <property type="match status" value="1"/>
</dbReference>
<dbReference type="SUPFAM" id="SSF56796">
    <property type="entry name" value="Dehydroquinate synthase-like"/>
    <property type="match status" value="1"/>
</dbReference>
<dbReference type="InterPro" id="IPR001670">
    <property type="entry name" value="ADH_Fe/GldA"/>
</dbReference>
<keyword evidence="1" id="KW-0560">Oxidoreductase</keyword>
<organism evidence="4 5">
    <name type="scientific">Croceitalea marina</name>
    <dbReference type="NCBI Taxonomy" id="1775166"/>
    <lineage>
        <taxon>Bacteria</taxon>
        <taxon>Pseudomonadati</taxon>
        <taxon>Bacteroidota</taxon>
        <taxon>Flavobacteriia</taxon>
        <taxon>Flavobacteriales</taxon>
        <taxon>Flavobacteriaceae</taxon>
        <taxon>Croceitalea</taxon>
    </lineage>
</organism>
<dbReference type="Proteomes" id="UP001597526">
    <property type="component" value="Unassembled WGS sequence"/>
</dbReference>
<comment type="caution">
    <text evidence="4">The sequence shown here is derived from an EMBL/GenBank/DDBJ whole genome shotgun (WGS) entry which is preliminary data.</text>
</comment>
<dbReference type="Pfam" id="PF00465">
    <property type="entry name" value="Fe-ADH"/>
    <property type="match status" value="1"/>
</dbReference>
<evidence type="ECO:0000259" key="3">
    <source>
        <dbReference type="Pfam" id="PF25137"/>
    </source>
</evidence>
<dbReference type="InterPro" id="IPR039697">
    <property type="entry name" value="Alcohol_dehydrogenase_Fe"/>
</dbReference>
<dbReference type="InterPro" id="IPR056798">
    <property type="entry name" value="ADH_Fe_C"/>
</dbReference>
<dbReference type="EMBL" id="JBHULB010000017">
    <property type="protein sequence ID" value="MFD2588027.1"/>
    <property type="molecule type" value="Genomic_DNA"/>
</dbReference>
<sequence length="363" mass="39807">MYSIKPDIIIEKVSESSIKKFPLGKEILVISSKTVSENHGLHEIFDGLKNDSQLHIFNHVRPDAPFEDLDLVLDKLKGVELDSIIAIGGGSTIDAAKALSVAFGNTSYKDVFYGRSPIPTEKIKLLAIPTTAGTGAELSFGAILYDKVNGKKGGIRGEIVQPDYVLIDANLHNGCPTALKAEVGFDCLTHAIETYISKKSTALVRIQSINCIKTIFQHLVPACKNDSIEDMEKVAIVSTLMGINLAFSSTCLPHRIQYVIGPMTETSHAQGLIAIYKGWLKHLQQENIEAFNLLASDLNLTVDQFIEKVDKLKNELNINFGITKLGLHEHNINEIANKVSGNMQVDPSYKDRSSINNVLKLAL</sequence>
<feature type="domain" description="Fe-containing alcohol dehydrogenase-like C-terminal" evidence="3">
    <location>
        <begin position="181"/>
        <end position="360"/>
    </location>
</feature>
<evidence type="ECO:0000313" key="5">
    <source>
        <dbReference type="Proteomes" id="UP001597526"/>
    </source>
</evidence>
<dbReference type="PANTHER" id="PTHR11496:SF103">
    <property type="entry name" value="DEHYDROGENASE, PUTATIVE-RELATED"/>
    <property type="match status" value="1"/>
</dbReference>
<dbReference type="Pfam" id="PF25137">
    <property type="entry name" value="ADH_Fe_C"/>
    <property type="match status" value="1"/>
</dbReference>
<keyword evidence="5" id="KW-1185">Reference proteome</keyword>
<dbReference type="PANTHER" id="PTHR11496">
    <property type="entry name" value="ALCOHOL DEHYDROGENASE"/>
    <property type="match status" value="1"/>
</dbReference>
<dbReference type="Gene3D" id="1.20.1090.10">
    <property type="entry name" value="Dehydroquinate synthase-like - alpha domain"/>
    <property type="match status" value="1"/>
</dbReference>
<dbReference type="RefSeq" id="WP_377767566.1">
    <property type="nucleotide sequence ID" value="NZ_JBHULB010000017.1"/>
</dbReference>
<dbReference type="Gene3D" id="3.40.50.1970">
    <property type="match status" value="1"/>
</dbReference>